<organism evidence="2 3">
    <name type="scientific">Winslowiella arboricola</name>
    <dbReference type="NCBI Taxonomy" id="2978220"/>
    <lineage>
        <taxon>Bacteria</taxon>
        <taxon>Pseudomonadati</taxon>
        <taxon>Pseudomonadota</taxon>
        <taxon>Gammaproteobacteria</taxon>
        <taxon>Enterobacterales</taxon>
        <taxon>Erwiniaceae</taxon>
        <taxon>Winslowiella</taxon>
    </lineage>
</organism>
<keyword evidence="1" id="KW-0812">Transmembrane</keyword>
<keyword evidence="1" id="KW-1133">Transmembrane helix</keyword>
<name>A0A9J6PIU6_9GAMM</name>
<keyword evidence="1" id="KW-0472">Membrane</keyword>
<accession>A0A9J6PIU6</accession>
<dbReference type="AlphaFoldDB" id="A0A9J6PIU6"/>
<reference evidence="2" key="1">
    <citation type="submission" date="2022-09" db="EMBL/GenBank/DDBJ databases">
        <title>Winslowiella arboricola sp. nov., isolated from bleeding cankers on broadleaf hosts.</title>
        <authorList>
            <person name="Brady C."/>
            <person name="Kaur S."/>
            <person name="Crampton B."/>
            <person name="Maddock D."/>
            <person name="Arnold D."/>
            <person name="Denman S."/>
        </authorList>
    </citation>
    <scope>NUCLEOTIDE SEQUENCE</scope>
    <source>
        <strain evidence="2">BAC 15a-03b</strain>
    </source>
</reference>
<evidence type="ECO:0000313" key="3">
    <source>
        <dbReference type="Proteomes" id="UP001064262"/>
    </source>
</evidence>
<dbReference type="RefSeq" id="WP_267141227.1">
    <property type="nucleotide sequence ID" value="NZ_JAODIL010000054.1"/>
</dbReference>
<comment type="caution">
    <text evidence="2">The sequence shown here is derived from an EMBL/GenBank/DDBJ whole genome shotgun (WGS) entry which is preliminary data.</text>
</comment>
<sequence>MFSQGGVILRVNRTRSAIQRYRINTVFFFVPVIGIVGQFSNNRRAQLFNLGITDSINTLLTPLRQ</sequence>
<dbReference type="EMBL" id="JAODIM010000036">
    <property type="protein sequence ID" value="MCU5776646.1"/>
    <property type="molecule type" value="Genomic_DNA"/>
</dbReference>
<dbReference type="Proteomes" id="UP001064262">
    <property type="component" value="Unassembled WGS sequence"/>
</dbReference>
<evidence type="ECO:0000313" key="2">
    <source>
        <dbReference type="EMBL" id="MCU5776646.1"/>
    </source>
</evidence>
<feature type="transmembrane region" description="Helical" evidence="1">
    <location>
        <begin position="21"/>
        <end position="40"/>
    </location>
</feature>
<protein>
    <submittedName>
        <fullName evidence="2">Uncharacterized protein</fullName>
    </submittedName>
</protein>
<keyword evidence="3" id="KW-1185">Reference proteome</keyword>
<gene>
    <name evidence="2" type="ORF">N5923_03910</name>
</gene>
<evidence type="ECO:0000256" key="1">
    <source>
        <dbReference type="SAM" id="Phobius"/>
    </source>
</evidence>
<proteinExistence type="predicted"/>